<proteinExistence type="predicted"/>
<protein>
    <submittedName>
        <fullName evidence="3">SH3 domain-containing protein</fullName>
    </submittedName>
</protein>
<reference evidence="3" key="2">
    <citation type="journal article" date="2021" name="PeerJ">
        <title>Extensive microbial diversity within the chicken gut microbiome revealed by metagenomics and culture.</title>
        <authorList>
            <person name="Gilroy R."/>
            <person name="Ravi A."/>
            <person name="Getino M."/>
            <person name="Pursley I."/>
            <person name="Horton D.L."/>
            <person name="Alikhan N.F."/>
            <person name="Baker D."/>
            <person name="Gharbi K."/>
            <person name="Hall N."/>
            <person name="Watson M."/>
            <person name="Adriaenssens E.M."/>
            <person name="Foster-Nyarko E."/>
            <person name="Jarju S."/>
            <person name="Secka A."/>
            <person name="Antonio M."/>
            <person name="Oren A."/>
            <person name="Chaudhuri R.R."/>
            <person name="La Ragione R."/>
            <person name="Hildebrand F."/>
            <person name="Pallen M.J."/>
        </authorList>
    </citation>
    <scope>NUCLEOTIDE SEQUENCE</scope>
    <source>
        <strain evidence="3">ChiGjej1B1-2707</strain>
    </source>
</reference>
<dbReference type="InterPro" id="IPR052354">
    <property type="entry name" value="Cell_Wall_Dynamics_Protein"/>
</dbReference>
<keyword evidence="1" id="KW-0732">Signal</keyword>
<evidence type="ECO:0000313" key="4">
    <source>
        <dbReference type="Proteomes" id="UP000824261"/>
    </source>
</evidence>
<dbReference type="Proteomes" id="UP000824261">
    <property type="component" value="Unassembled WGS sequence"/>
</dbReference>
<dbReference type="PANTHER" id="PTHR34408:SF1">
    <property type="entry name" value="GLYCOSYL HYDROLASE FAMILY 19 DOMAIN-CONTAINING PROTEIN HI_1415"/>
    <property type="match status" value="1"/>
</dbReference>
<reference evidence="3" key="1">
    <citation type="submission" date="2020-10" db="EMBL/GenBank/DDBJ databases">
        <authorList>
            <person name="Gilroy R."/>
        </authorList>
    </citation>
    <scope>NUCLEOTIDE SEQUENCE</scope>
    <source>
        <strain evidence="3">ChiGjej1B1-2707</strain>
    </source>
</reference>
<organism evidence="3 4">
    <name type="scientific">Candidatus Aveggerthella stercoripullorum</name>
    <dbReference type="NCBI Taxonomy" id="2840688"/>
    <lineage>
        <taxon>Bacteria</taxon>
        <taxon>Bacillati</taxon>
        <taxon>Actinomycetota</taxon>
        <taxon>Coriobacteriia</taxon>
        <taxon>Eggerthellales</taxon>
        <taxon>Eggerthellaceae</taxon>
        <taxon>Eggerthellaceae incertae sedis</taxon>
        <taxon>Candidatus Aveggerthella</taxon>
    </lineage>
</organism>
<dbReference type="Pfam" id="PF08239">
    <property type="entry name" value="SH3_3"/>
    <property type="match status" value="2"/>
</dbReference>
<dbReference type="PROSITE" id="PS51781">
    <property type="entry name" value="SH3B"/>
    <property type="match status" value="2"/>
</dbReference>
<dbReference type="AlphaFoldDB" id="A0A9D1D3F3"/>
<dbReference type="SMART" id="SM00287">
    <property type="entry name" value="SH3b"/>
    <property type="match status" value="3"/>
</dbReference>
<dbReference type="Gene3D" id="2.30.30.40">
    <property type="entry name" value="SH3 Domains"/>
    <property type="match status" value="3"/>
</dbReference>
<evidence type="ECO:0000259" key="2">
    <source>
        <dbReference type="PROSITE" id="PS51781"/>
    </source>
</evidence>
<accession>A0A9D1D3F3</accession>
<dbReference type="InterPro" id="IPR003646">
    <property type="entry name" value="SH3-like_bac-type"/>
</dbReference>
<dbReference type="EMBL" id="DVGB01000090">
    <property type="protein sequence ID" value="HIR02119.1"/>
    <property type="molecule type" value="Genomic_DNA"/>
</dbReference>
<feature type="domain" description="SH3b" evidence="2">
    <location>
        <begin position="140"/>
        <end position="206"/>
    </location>
</feature>
<comment type="caution">
    <text evidence="3">The sequence shown here is derived from an EMBL/GenBank/DDBJ whole genome shotgun (WGS) entry which is preliminary data.</text>
</comment>
<evidence type="ECO:0000313" key="3">
    <source>
        <dbReference type="EMBL" id="HIR02119.1"/>
    </source>
</evidence>
<name>A0A9D1D3F3_9ACTN</name>
<feature type="chain" id="PRO_5038461331" evidence="1">
    <location>
        <begin position="27"/>
        <end position="271"/>
    </location>
</feature>
<gene>
    <name evidence="3" type="ORF">IAA69_07665</name>
</gene>
<evidence type="ECO:0000256" key="1">
    <source>
        <dbReference type="SAM" id="SignalP"/>
    </source>
</evidence>
<sequence length="271" mass="29271">MAKRAIAAGVLTAALMTAAMPAAAFAMPGDIQEAVTNQGYNAYEHQSGTAEYDESQLLAIDGNYVATANAMIRKAPFGEILGSVQPGTTYHVVGECPDCMWYKISGAVSGYVYASYLVPEGEYQKNTNSNTDTGVSVRKLDMMMVVDVNSALNLREGPSTNSKVVTSVPAGTEVHVKGNVLNTDWCQCEYQGKTVYAHDNYLKPEFPQTMACSAPVLNIREAANINAKVIGTLAKGQKVKISADENDWLRFDMGDGRIGYVYDEYMEAVGQ</sequence>
<feature type="signal peptide" evidence="1">
    <location>
        <begin position="1"/>
        <end position="26"/>
    </location>
</feature>
<dbReference type="PANTHER" id="PTHR34408">
    <property type="entry name" value="FAMILY PROTEIN, PUTATIVE-RELATED"/>
    <property type="match status" value="1"/>
</dbReference>
<feature type="domain" description="SH3b" evidence="2">
    <location>
        <begin position="207"/>
        <end position="270"/>
    </location>
</feature>